<protein>
    <recommendedName>
        <fullName evidence="1">Globin-sensor domain-containing protein</fullName>
    </recommendedName>
</protein>
<dbReference type="EMBL" id="CAJNOW010011131">
    <property type="protein sequence ID" value="CAF1593478.1"/>
    <property type="molecule type" value="Genomic_DNA"/>
</dbReference>
<dbReference type="Gene3D" id="1.10.490.10">
    <property type="entry name" value="Globins"/>
    <property type="match status" value="1"/>
</dbReference>
<dbReference type="PANTHER" id="PTHR42071">
    <property type="entry name" value="PROTOGLOBIN DOMAIN-CONTAINING PROTEIN"/>
    <property type="match status" value="1"/>
</dbReference>
<feature type="domain" description="Globin-sensor" evidence="1">
    <location>
        <begin position="17"/>
        <end position="199"/>
    </location>
</feature>
<dbReference type="AlphaFoldDB" id="A0A816AAM2"/>
<evidence type="ECO:0000313" key="3">
    <source>
        <dbReference type="EMBL" id="CAF1593478.1"/>
    </source>
</evidence>
<dbReference type="InterPro" id="IPR044398">
    <property type="entry name" value="Globin-sensor_dom"/>
</dbReference>
<sequence>MTEPTEKLPLDNDLRCRYEYLAEFFNFTNDNIKILNQLSIYIQPMIPVIVDKVYRKLFSFDITKQYFFRHPSHSCFGNLFSSANHSSFSFDGNDIEFRKNMLSKYLEKILMEQEWDDSFLRYLSFVGQVHTHEMGTSTIHVDYMHISALIGFLEHIIIDIILKINNIDYQTKYRAIVSMNKFFWIQNQFFKMHYKEEEKR</sequence>
<evidence type="ECO:0000313" key="7">
    <source>
        <dbReference type="EMBL" id="CAF3839903.1"/>
    </source>
</evidence>
<evidence type="ECO:0000259" key="1">
    <source>
        <dbReference type="Pfam" id="PF11563"/>
    </source>
</evidence>
<dbReference type="GO" id="GO:0020037">
    <property type="term" value="F:heme binding"/>
    <property type="evidence" value="ECO:0007669"/>
    <property type="project" value="InterPro"/>
</dbReference>
<evidence type="ECO:0000313" key="6">
    <source>
        <dbReference type="EMBL" id="CAF3796216.1"/>
    </source>
</evidence>
<name>A0A816AAM2_9BILA</name>
<dbReference type="InterPro" id="IPR012292">
    <property type="entry name" value="Globin/Proto"/>
</dbReference>
<evidence type="ECO:0000313" key="5">
    <source>
        <dbReference type="EMBL" id="CAF3758506.1"/>
    </source>
</evidence>
<dbReference type="Pfam" id="PF11563">
    <property type="entry name" value="Protoglobin"/>
    <property type="match status" value="1"/>
</dbReference>
<comment type="caution">
    <text evidence="3">The sequence shown here is derived from an EMBL/GenBank/DDBJ whole genome shotgun (WGS) entry which is preliminary data.</text>
</comment>
<dbReference type="Proteomes" id="UP000676336">
    <property type="component" value="Unassembled WGS sequence"/>
</dbReference>
<dbReference type="EMBL" id="CAJNRE010013800">
    <property type="protein sequence ID" value="CAF2121729.1"/>
    <property type="molecule type" value="Genomic_DNA"/>
</dbReference>
<dbReference type="Proteomes" id="UP000681967">
    <property type="component" value="Unassembled WGS sequence"/>
</dbReference>
<evidence type="ECO:0000313" key="4">
    <source>
        <dbReference type="EMBL" id="CAF2121729.1"/>
    </source>
</evidence>
<dbReference type="Proteomes" id="UP000663824">
    <property type="component" value="Unassembled WGS sequence"/>
</dbReference>
<gene>
    <name evidence="5" type="ORF">BYL167_LOCUS727</name>
    <name evidence="2" type="ORF">CJN711_LOCUS15971</name>
    <name evidence="6" type="ORF">GIL414_LOCUS828</name>
    <name evidence="3" type="ORF">KQP761_LOCUS21443</name>
    <name evidence="4" type="ORF">MBJ925_LOCUS26059</name>
    <name evidence="7" type="ORF">SMN809_LOCUS3376</name>
</gene>
<proteinExistence type="predicted"/>
<reference evidence="3" key="1">
    <citation type="submission" date="2021-02" db="EMBL/GenBank/DDBJ databases">
        <authorList>
            <person name="Nowell W R."/>
        </authorList>
    </citation>
    <scope>NUCLEOTIDE SEQUENCE</scope>
</reference>
<evidence type="ECO:0000313" key="8">
    <source>
        <dbReference type="Proteomes" id="UP000663834"/>
    </source>
</evidence>
<accession>A0A816AAM2</accession>
<dbReference type="OrthoDB" id="10027058at2759"/>
<evidence type="ECO:0000313" key="2">
    <source>
        <dbReference type="EMBL" id="CAF1280821.1"/>
    </source>
</evidence>
<dbReference type="PANTHER" id="PTHR42071:SF1">
    <property type="entry name" value="GLOBIN-SENSOR DOMAIN-CONTAINING PROTEIN"/>
    <property type="match status" value="1"/>
</dbReference>
<dbReference type="Proteomes" id="UP000663834">
    <property type="component" value="Unassembled WGS sequence"/>
</dbReference>
<dbReference type="EMBL" id="CAJOBJ010000114">
    <property type="protein sequence ID" value="CAF3796216.1"/>
    <property type="molecule type" value="Genomic_DNA"/>
</dbReference>
<dbReference type="EMBL" id="CAJOBI010000695">
    <property type="protein sequence ID" value="CAF3839903.1"/>
    <property type="molecule type" value="Genomic_DNA"/>
</dbReference>
<dbReference type="EMBL" id="CAJNOV010007346">
    <property type="protein sequence ID" value="CAF1280821.1"/>
    <property type="molecule type" value="Genomic_DNA"/>
</dbReference>
<dbReference type="Proteomes" id="UP000681720">
    <property type="component" value="Unassembled WGS sequence"/>
</dbReference>
<organism evidence="3 8">
    <name type="scientific">Rotaria magnacalcarata</name>
    <dbReference type="NCBI Taxonomy" id="392030"/>
    <lineage>
        <taxon>Eukaryota</taxon>
        <taxon>Metazoa</taxon>
        <taxon>Spiralia</taxon>
        <taxon>Gnathifera</taxon>
        <taxon>Rotifera</taxon>
        <taxon>Eurotatoria</taxon>
        <taxon>Bdelloidea</taxon>
        <taxon>Philodinida</taxon>
        <taxon>Philodinidae</taxon>
        <taxon>Rotaria</taxon>
    </lineage>
</organism>
<dbReference type="EMBL" id="CAJOBH010000086">
    <property type="protein sequence ID" value="CAF3758506.1"/>
    <property type="molecule type" value="Genomic_DNA"/>
</dbReference>
<dbReference type="Proteomes" id="UP000663855">
    <property type="component" value="Unassembled WGS sequence"/>
</dbReference>
<dbReference type="GO" id="GO:0019825">
    <property type="term" value="F:oxygen binding"/>
    <property type="evidence" value="ECO:0007669"/>
    <property type="project" value="InterPro"/>
</dbReference>